<proteinExistence type="predicted"/>
<reference evidence="1 2" key="1">
    <citation type="submission" date="2023-11" db="EMBL/GenBank/DDBJ databases">
        <authorList>
            <person name="Cook R."/>
            <person name="Crisci M."/>
            <person name="Pye H."/>
            <person name="Adriaenssens E."/>
            <person name="Santini J."/>
        </authorList>
    </citation>
    <scope>NUCLEOTIDE SEQUENCE [LARGE SCALE GENOMIC DNA]</scope>
    <source>
        <strain evidence="1">Lak_Megaphage_Sonny</strain>
    </source>
</reference>
<organism evidence="1 2">
    <name type="scientific">phage Lak_Megaphage_Sonny</name>
    <dbReference type="NCBI Taxonomy" id="3109229"/>
    <lineage>
        <taxon>Viruses</taxon>
        <taxon>Duplodnaviria</taxon>
        <taxon>Heunggongvirae</taxon>
        <taxon>Uroviricota</taxon>
        <taxon>Caudoviricetes</taxon>
        <taxon>Caudoviricetes code 15 clade</taxon>
    </lineage>
</organism>
<protein>
    <submittedName>
        <fullName evidence="1">Uncharacterized protein</fullName>
    </submittedName>
</protein>
<keyword evidence="2" id="KW-1185">Reference proteome</keyword>
<evidence type="ECO:0000313" key="2">
    <source>
        <dbReference type="Proteomes" id="UP001358193"/>
    </source>
</evidence>
<name>A0ABZ0Z367_9CAUD</name>
<dbReference type="Proteomes" id="UP001358193">
    <property type="component" value="Segment"/>
</dbReference>
<accession>A0ABZ0Z367</accession>
<dbReference type="EMBL" id="OR769223">
    <property type="protein sequence ID" value="WQJ53489.1"/>
    <property type="molecule type" value="Genomic_DNA"/>
</dbReference>
<evidence type="ECO:0000313" key="1">
    <source>
        <dbReference type="EMBL" id="WQJ53489.1"/>
    </source>
</evidence>
<sequence>MAKFKKFDTFFESEHHFNDVYTNLGYDFDSNIMKNVLSPEMFANPANDTPLRQIERLIEFLVHQVKRIKLEYDFTMPKNSKKLN</sequence>